<dbReference type="AlphaFoldDB" id="A0A830F9A8"/>
<gene>
    <name evidence="1" type="ORF">GCM10009039_07700</name>
</gene>
<dbReference type="RefSeq" id="WP_188976019.1">
    <property type="nucleotide sequence ID" value="NZ_BMPG01000001.1"/>
</dbReference>
<dbReference type="EMBL" id="BMPG01000001">
    <property type="protein sequence ID" value="GGL51923.1"/>
    <property type="molecule type" value="Genomic_DNA"/>
</dbReference>
<dbReference type="Proteomes" id="UP000607197">
    <property type="component" value="Unassembled WGS sequence"/>
</dbReference>
<comment type="caution">
    <text evidence="1">The sequence shown here is derived from an EMBL/GenBank/DDBJ whole genome shotgun (WGS) entry which is preliminary data.</text>
</comment>
<reference evidence="1" key="1">
    <citation type="journal article" date="2014" name="Int. J. Syst. Evol. Microbiol.">
        <title>Complete genome sequence of Corynebacterium casei LMG S-19264T (=DSM 44701T), isolated from a smear-ripened cheese.</title>
        <authorList>
            <consortium name="US DOE Joint Genome Institute (JGI-PGF)"/>
            <person name="Walter F."/>
            <person name="Albersmeier A."/>
            <person name="Kalinowski J."/>
            <person name="Ruckert C."/>
        </authorList>
    </citation>
    <scope>NUCLEOTIDE SEQUENCE</scope>
    <source>
        <strain evidence="1">JCM 19596</strain>
    </source>
</reference>
<dbReference type="OrthoDB" id="258414at2157"/>
<proteinExistence type="predicted"/>
<sequence>MGAATDALADALADADGEPRCAVCPASADFYLYAPGRVSRFVCWEHVSPYAAEVDPDDLPEPAAGHALDRPVAIPLD</sequence>
<keyword evidence="2" id="KW-1185">Reference proteome</keyword>
<evidence type="ECO:0000313" key="2">
    <source>
        <dbReference type="Proteomes" id="UP000607197"/>
    </source>
</evidence>
<accession>A0A830F9A8</accession>
<protein>
    <submittedName>
        <fullName evidence="1">Uncharacterized protein</fullName>
    </submittedName>
</protein>
<reference evidence="1" key="2">
    <citation type="submission" date="2020-09" db="EMBL/GenBank/DDBJ databases">
        <authorList>
            <person name="Sun Q."/>
            <person name="Ohkuma M."/>
        </authorList>
    </citation>
    <scope>NUCLEOTIDE SEQUENCE</scope>
    <source>
        <strain evidence="1">JCM 19596</strain>
    </source>
</reference>
<organism evidence="1 2">
    <name type="scientific">Halocalculus aciditolerans</name>
    <dbReference type="NCBI Taxonomy" id="1383812"/>
    <lineage>
        <taxon>Archaea</taxon>
        <taxon>Methanobacteriati</taxon>
        <taxon>Methanobacteriota</taxon>
        <taxon>Stenosarchaea group</taxon>
        <taxon>Halobacteria</taxon>
        <taxon>Halobacteriales</taxon>
        <taxon>Halobacteriaceae</taxon>
        <taxon>Halocalculus</taxon>
    </lineage>
</organism>
<name>A0A830F9A8_9EURY</name>
<evidence type="ECO:0000313" key="1">
    <source>
        <dbReference type="EMBL" id="GGL51923.1"/>
    </source>
</evidence>